<evidence type="ECO:0000313" key="3">
    <source>
        <dbReference type="Proteomes" id="UP000250003"/>
    </source>
</evidence>
<reference evidence="3" key="1">
    <citation type="submission" date="2018-06" db="EMBL/GenBank/DDBJ databases">
        <title>Description of Blautia argi sp. nov., a new anaerobic isolated from dog feces.</title>
        <authorList>
            <person name="Chang Y.-H."/>
            <person name="Paek J."/>
            <person name="Shin Y."/>
        </authorList>
    </citation>
    <scope>NUCLEOTIDE SEQUENCE [LARGE SCALE GENOMIC DNA]</scope>
    <source>
        <strain evidence="3">KCTC 15426</strain>
    </source>
</reference>
<dbReference type="OrthoDB" id="2057178at2"/>
<evidence type="ECO:0008006" key="4">
    <source>
        <dbReference type="Google" id="ProtNLM"/>
    </source>
</evidence>
<name>A0A2Z4UAI5_9FIRM</name>
<gene>
    <name evidence="2" type="ORF">DQQ01_07760</name>
</gene>
<evidence type="ECO:0000256" key="1">
    <source>
        <dbReference type="SAM" id="SignalP"/>
    </source>
</evidence>
<protein>
    <recommendedName>
        <fullName evidence="4">GOLD domain-containing protein</fullName>
    </recommendedName>
</protein>
<dbReference type="KEGG" id="blau:DQQ01_07760"/>
<organism evidence="2 3">
    <name type="scientific">Blautia argi</name>
    <dbReference type="NCBI Taxonomy" id="1912897"/>
    <lineage>
        <taxon>Bacteria</taxon>
        <taxon>Bacillati</taxon>
        <taxon>Bacillota</taxon>
        <taxon>Clostridia</taxon>
        <taxon>Lachnospirales</taxon>
        <taxon>Lachnospiraceae</taxon>
        <taxon>Blautia</taxon>
    </lineage>
</organism>
<evidence type="ECO:0000313" key="2">
    <source>
        <dbReference type="EMBL" id="AWY98053.1"/>
    </source>
</evidence>
<dbReference type="EMBL" id="CP030280">
    <property type="protein sequence ID" value="AWY98053.1"/>
    <property type="molecule type" value="Genomic_DNA"/>
</dbReference>
<feature type="signal peptide" evidence="1">
    <location>
        <begin position="1"/>
        <end position="25"/>
    </location>
</feature>
<dbReference type="Proteomes" id="UP000250003">
    <property type="component" value="Chromosome"/>
</dbReference>
<dbReference type="RefSeq" id="WP_071144054.1">
    <property type="nucleotide sequence ID" value="NZ_CP030280.1"/>
</dbReference>
<proteinExistence type="predicted"/>
<keyword evidence="1" id="KW-0732">Signal</keyword>
<sequence>MKKVKKVIAIMALLVMTTNSTSVQAAEPQSNTMHQQSERMGISSTALSAGETINIIDNDGMAFYVPGGTKISFSISLKASGSVEMGYKNSNGVRTKKYSGTGKSHSTTFTIRSTGYYKFYITNKSSSTISITGGSLNF</sequence>
<dbReference type="AlphaFoldDB" id="A0A2Z4UAI5"/>
<feature type="chain" id="PRO_5016428498" description="GOLD domain-containing protein" evidence="1">
    <location>
        <begin position="26"/>
        <end position="138"/>
    </location>
</feature>
<keyword evidence="3" id="KW-1185">Reference proteome</keyword>
<accession>A0A2Z4UAI5</accession>